<keyword evidence="8" id="KW-0862">Zinc</keyword>
<dbReference type="InterPro" id="IPR050083">
    <property type="entry name" value="HtpX_protease"/>
</dbReference>
<keyword evidence="10" id="KW-0482">Metalloprotease</keyword>
<evidence type="ECO:0000256" key="2">
    <source>
        <dbReference type="ARBA" id="ARBA00004651"/>
    </source>
</evidence>
<dbReference type="InterPro" id="IPR001915">
    <property type="entry name" value="Peptidase_M48"/>
</dbReference>
<proteinExistence type="predicted"/>
<keyword evidence="9 12" id="KW-1133">Transmembrane helix</keyword>
<dbReference type="AlphaFoldDB" id="A0A7C3PMH4"/>
<evidence type="ECO:0000256" key="4">
    <source>
        <dbReference type="ARBA" id="ARBA00022670"/>
    </source>
</evidence>
<feature type="transmembrane region" description="Helical" evidence="12">
    <location>
        <begin position="329"/>
        <end position="352"/>
    </location>
</feature>
<evidence type="ECO:0000256" key="1">
    <source>
        <dbReference type="ARBA" id="ARBA00001947"/>
    </source>
</evidence>
<gene>
    <name evidence="14" type="ORF">ENR64_02540</name>
</gene>
<evidence type="ECO:0000256" key="10">
    <source>
        <dbReference type="ARBA" id="ARBA00023049"/>
    </source>
</evidence>
<feature type="transmembrane region" description="Helical" evidence="12">
    <location>
        <begin position="735"/>
        <end position="754"/>
    </location>
</feature>
<keyword evidence="4" id="KW-0645">Protease</keyword>
<dbReference type="Pfam" id="PF01435">
    <property type="entry name" value="Peptidase_M48"/>
    <property type="match status" value="1"/>
</dbReference>
<evidence type="ECO:0000313" key="14">
    <source>
        <dbReference type="EMBL" id="HFM96641.1"/>
    </source>
</evidence>
<dbReference type="SUPFAM" id="SSF48452">
    <property type="entry name" value="TPR-like"/>
    <property type="match status" value="1"/>
</dbReference>
<dbReference type="PANTHER" id="PTHR43221">
    <property type="entry name" value="PROTEASE HTPX"/>
    <property type="match status" value="1"/>
</dbReference>
<feature type="domain" description="Peptidase M48" evidence="13">
    <location>
        <begin position="408"/>
        <end position="653"/>
    </location>
</feature>
<protein>
    <submittedName>
        <fullName evidence="14">Tetratricopeptide repeat protein</fullName>
    </submittedName>
</protein>
<organism evidence="14">
    <name type="scientific">Oscillatoriales cyanobacterium SpSt-418</name>
    <dbReference type="NCBI Taxonomy" id="2282169"/>
    <lineage>
        <taxon>Bacteria</taxon>
        <taxon>Bacillati</taxon>
        <taxon>Cyanobacteriota</taxon>
        <taxon>Cyanophyceae</taxon>
        <taxon>Oscillatoriophycideae</taxon>
        <taxon>Oscillatoriales</taxon>
    </lineage>
</organism>
<evidence type="ECO:0000259" key="13">
    <source>
        <dbReference type="Pfam" id="PF01435"/>
    </source>
</evidence>
<dbReference type="InterPro" id="IPR011990">
    <property type="entry name" value="TPR-like_helical_dom_sf"/>
</dbReference>
<dbReference type="EMBL" id="DSRU01000039">
    <property type="protein sequence ID" value="HFM96641.1"/>
    <property type="molecule type" value="Genomic_DNA"/>
</dbReference>
<dbReference type="PANTHER" id="PTHR43221:SF1">
    <property type="entry name" value="PROTEASE HTPX"/>
    <property type="match status" value="1"/>
</dbReference>
<feature type="transmembrane region" description="Helical" evidence="12">
    <location>
        <begin position="287"/>
        <end position="309"/>
    </location>
</feature>
<keyword evidence="6" id="KW-0479">Metal-binding</keyword>
<feature type="transmembrane region" description="Helical" evidence="12">
    <location>
        <begin position="526"/>
        <end position="548"/>
    </location>
</feature>
<feature type="transmembrane region" description="Helical" evidence="12">
    <location>
        <begin position="878"/>
        <end position="897"/>
    </location>
</feature>
<evidence type="ECO:0000256" key="7">
    <source>
        <dbReference type="ARBA" id="ARBA00022801"/>
    </source>
</evidence>
<dbReference type="Gene3D" id="3.30.2010.10">
    <property type="entry name" value="Metalloproteases ('zincins'), catalytic domain"/>
    <property type="match status" value="1"/>
</dbReference>
<evidence type="ECO:0000256" key="5">
    <source>
        <dbReference type="ARBA" id="ARBA00022692"/>
    </source>
</evidence>
<dbReference type="Pfam" id="PF13432">
    <property type="entry name" value="TPR_16"/>
    <property type="match status" value="1"/>
</dbReference>
<evidence type="ECO:0000256" key="9">
    <source>
        <dbReference type="ARBA" id="ARBA00022989"/>
    </source>
</evidence>
<keyword evidence="7" id="KW-0378">Hydrolase</keyword>
<dbReference type="GO" id="GO:0005886">
    <property type="term" value="C:plasma membrane"/>
    <property type="evidence" value="ECO:0007669"/>
    <property type="project" value="UniProtKB-SubCell"/>
</dbReference>
<keyword evidence="11 12" id="KW-0472">Membrane</keyword>
<dbReference type="GO" id="GO:0004222">
    <property type="term" value="F:metalloendopeptidase activity"/>
    <property type="evidence" value="ECO:0007669"/>
    <property type="project" value="InterPro"/>
</dbReference>
<name>A0A7C3PMH4_9CYAN</name>
<dbReference type="Gene3D" id="1.25.40.10">
    <property type="entry name" value="Tetratricopeptide repeat domain"/>
    <property type="match status" value="1"/>
</dbReference>
<dbReference type="GO" id="GO:0046872">
    <property type="term" value="F:metal ion binding"/>
    <property type="evidence" value="ECO:0007669"/>
    <property type="project" value="UniProtKB-KW"/>
</dbReference>
<evidence type="ECO:0000256" key="8">
    <source>
        <dbReference type="ARBA" id="ARBA00022833"/>
    </source>
</evidence>
<keyword evidence="3" id="KW-1003">Cell membrane</keyword>
<feature type="transmembrane region" description="Helical" evidence="12">
    <location>
        <begin position="448"/>
        <end position="468"/>
    </location>
</feature>
<comment type="cofactor">
    <cofactor evidence="1">
        <name>Zn(2+)</name>
        <dbReference type="ChEBI" id="CHEBI:29105"/>
    </cofactor>
</comment>
<keyword evidence="5 12" id="KW-0812">Transmembrane</keyword>
<dbReference type="GO" id="GO:0006508">
    <property type="term" value="P:proteolysis"/>
    <property type="evidence" value="ECO:0007669"/>
    <property type="project" value="UniProtKB-KW"/>
</dbReference>
<evidence type="ECO:0000256" key="6">
    <source>
        <dbReference type="ARBA" id="ARBA00022723"/>
    </source>
</evidence>
<comment type="caution">
    <text evidence="14">The sequence shown here is derived from an EMBL/GenBank/DDBJ whole genome shotgun (WGS) entry which is preliminary data.</text>
</comment>
<sequence>MPPVPESSSTPSQAAIANTEAGLAAYKQGDYGRAIALLQQAATLPTNHPLYVKAQMGLTVAYARQGEWQKSLELCQLLGQYPDPEVQAWARRTEAGVAKRACQQAGGGTPVATTYIPASDQSGFVPLEGDPAEWLPEIAGDRAESGFETEANTGFVPFEAVGQTTPVDAPATVAQNSAVMLPETTERGVAESEWVASTATPDVNYQPQWKQAGRAQRWQPLRAAKPSAPTQGLIALALLWVFLRIIPVTEVPLGFTTLPLAHPAAEFVIFLLLLWEFVAGRVNGARLFLLQLVTAIALFAIVRELIYQIPNLFNVLLAQVPFINYSYEIANRPTLLITSVLAVGFVASRWLLDGLLWLVYGMQPLPLQALSRERAEIGRSLQSFCRKRKIPTPALGVLPTQAPFIMSYGCLPRFTRTVVSQGLLDQLAEDEIITLLANEVGQISYRTVPLLSFAMLVLQVPYTIYLFTAEWGNRQIGPLLEQMMAQTNRVPWLAKLNAHLSGNARQRRSQPIAGAYRGLDAALRDLAVLVAALAYGVYRLFRYIPLWLARQRTYYSDRVAAELTGNPNGLTRALLKYAIGTAAVVQAEGKTPYLLEGFDLLPPVGHKQAVSLGSVYPLAPLQPFVEWDWTNPYRNWLVLNESHPPVGDRLRLLALYAQYWKLDTELDFKNPRLPYQSKAVLTGAQWRRLLVQGAPFFGLVFGLALVHLLSWLGYVGGGFNISWLAWLQNDATVRYGLPLIGFSSGIFLRVNPFFPNIPAFGRSRSGEGAIRLKTLLNDPEALPIDADPVYVTGHLIGRSGASNFLSQDWLLQTESGIVRLHVLHAAGPIGNLLNWQRFTALLNQEVSVSGWFRRGAVPWIDVETIRAGNQTVNCQHPIWSTLVASIAAIWGIFQIAFGGTNY</sequence>
<evidence type="ECO:0000256" key="11">
    <source>
        <dbReference type="ARBA" id="ARBA00023136"/>
    </source>
</evidence>
<accession>A0A7C3PMH4</accession>
<feature type="transmembrane region" description="Helical" evidence="12">
    <location>
        <begin position="696"/>
        <end position="715"/>
    </location>
</feature>
<reference evidence="14" key="1">
    <citation type="journal article" date="2020" name="mSystems">
        <title>Genome- and Community-Level Interaction Insights into Carbon Utilization and Element Cycling Functions of Hydrothermarchaeota in Hydrothermal Sediment.</title>
        <authorList>
            <person name="Zhou Z."/>
            <person name="Liu Y."/>
            <person name="Xu W."/>
            <person name="Pan J."/>
            <person name="Luo Z.H."/>
            <person name="Li M."/>
        </authorList>
    </citation>
    <scope>NUCLEOTIDE SEQUENCE [LARGE SCALE GENOMIC DNA]</scope>
    <source>
        <strain evidence="14">SpSt-418</strain>
    </source>
</reference>
<evidence type="ECO:0000256" key="12">
    <source>
        <dbReference type="SAM" id="Phobius"/>
    </source>
</evidence>
<feature type="transmembrane region" description="Helical" evidence="12">
    <location>
        <begin position="253"/>
        <end position="275"/>
    </location>
</feature>
<evidence type="ECO:0000256" key="3">
    <source>
        <dbReference type="ARBA" id="ARBA00022475"/>
    </source>
</evidence>
<comment type="subcellular location">
    <subcellularLocation>
        <location evidence="2">Cell membrane</location>
        <topology evidence="2">Multi-pass membrane protein</topology>
    </subcellularLocation>
</comment>